<sequence>MKLTQATDYAFRLVLYLAKNKEEVVEAKYISEAEKIPRRFLLKIARQLIQAGIIESYRGQNGGYKIARDPAEITLKDVVLAIEGSIIINKCQEDPEFCNRKAQGFCAIHCCLNSILAVMEKEFEKYTFATLLNYNRN</sequence>
<dbReference type="GO" id="GO:0005829">
    <property type="term" value="C:cytosol"/>
    <property type="evidence" value="ECO:0007669"/>
    <property type="project" value="TreeGrafter"/>
</dbReference>
<dbReference type="GO" id="GO:0003700">
    <property type="term" value="F:DNA-binding transcription factor activity"/>
    <property type="evidence" value="ECO:0007669"/>
    <property type="project" value="TreeGrafter"/>
</dbReference>
<dbReference type="SUPFAM" id="SSF46785">
    <property type="entry name" value="Winged helix' DNA-binding domain"/>
    <property type="match status" value="1"/>
</dbReference>
<dbReference type="EMBL" id="CP046640">
    <property type="protein sequence ID" value="QTL97456.1"/>
    <property type="molecule type" value="Genomic_DNA"/>
</dbReference>
<dbReference type="InterPro" id="IPR000944">
    <property type="entry name" value="Tscrpt_reg_Rrf2"/>
</dbReference>
<proteinExistence type="predicted"/>
<dbReference type="AlphaFoldDB" id="A0A8A7K6W5"/>
<reference evidence="1" key="1">
    <citation type="submission" date="2019-12" db="EMBL/GenBank/DDBJ databases">
        <authorList>
            <person name="zhang j."/>
            <person name="sun C.M."/>
        </authorList>
    </citation>
    <scope>NUCLEOTIDE SEQUENCE</scope>
    <source>
        <strain evidence="1">NS-1</strain>
    </source>
</reference>
<evidence type="ECO:0000313" key="1">
    <source>
        <dbReference type="EMBL" id="QTL97456.1"/>
    </source>
</evidence>
<dbReference type="InterPro" id="IPR030489">
    <property type="entry name" value="TR_Rrf2-type_CS"/>
</dbReference>
<dbReference type="PROSITE" id="PS01332">
    <property type="entry name" value="HTH_RRF2_1"/>
    <property type="match status" value="1"/>
</dbReference>
<dbReference type="InterPro" id="IPR036388">
    <property type="entry name" value="WH-like_DNA-bd_sf"/>
</dbReference>
<dbReference type="Pfam" id="PF02082">
    <property type="entry name" value="Rrf2"/>
    <property type="match status" value="1"/>
</dbReference>
<dbReference type="PANTHER" id="PTHR33221">
    <property type="entry name" value="WINGED HELIX-TURN-HELIX TRANSCRIPTIONAL REGULATOR, RRF2 FAMILY"/>
    <property type="match status" value="1"/>
</dbReference>
<dbReference type="RefSeq" id="WP_230869084.1">
    <property type="nucleotide sequence ID" value="NZ_CP046640.1"/>
</dbReference>
<evidence type="ECO:0000313" key="2">
    <source>
        <dbReference type="Proteomes" id="UP000665020"/>
    </source>
</evidence>
<dbReference type="PROSITE" id="PS51197">
    <property type="entry name" value="HTH_RRF2_2"/>
    <property type="match status" value="1"/>
</dbReference>
<dbReference type="Proteomes" id="UP000665020">
    <property type="component" value="Chromosome"/>
</dbReference>
<organism evidence="1 2">
    <name type="scientific">Iocasia fonsfrigidae</name>
    <dbReference type="NCBI Taxonomy" id="2682810"/>
    <lineage>
        <taxon>Bacteria</taxon>
        <taxon>Bacillati</taxon>
        <taxon>Bacillota</taxon>
        <taxon>Clostridia</taxon>
        <taxon>Halanaerobiales</taxon>
        <taxon>Halanaerobiaceae</taxon>
        <taxon>Iocasia</taxon>
    </lineage>
</organism>
<dbReference type="PANTHER" id="PTHR33221:SF2">
    <property type="entry name" value="TRANSCRIPTIONAL REGULATOR"/>
    <property type="match status" value="1"/>
</dbReference>
<dbReference type="Gene3D" id="1.10.10.10">
    <property type="entry name" value="Winged helix-like DNA-binding domain superfamily/Winged helix DNA-binding domain"/>
    <property type="match status" value="1"/>
</dbReference>
<dbReference type="KEGG" id="ifn:GM661_05395"/>
<gene>
    <name evidence="1" type="ORF">GM661_05395</name>
</gene>
<keyword evidence="2" id="KW-1185">Reference proteome</keyword>
<accession>A0A8A7K6W5</accession>
<dbReference type="NCBIfam" id="TIGR00738">
    <property type="entry name" value="rrf2_super"/>
    <property type="match status" value="1"/>
</dbReference>
<dbReference type="InterPro" id="IPR036390">
    <property type="entry name" value="WH_DNA-bd_sf"/>
</dbReference>
<name>A0A8A7K6W5_9FIRM</name>
<protein>
    <submittedName>
        <fullName evidence="1">Rrf2 family transcriptional regulator</fullName>
    </submittedName>
</protein>